<organism evidence="3 4">
    <name type="scientific">Photobacterium gaetbulicola</name>
    <dbReference type="NCBI Taxonomy" id="1295392"/>
    <lineage>
        <taxon>Bacteria</taxon>
        <taxon>Pseudomonadati</taxon>
        <taxon>Pseudomonadota</taxon>
        <taxon>Gammaproteobacteria</taxon>
        <taxon>Vibrionales</taxon>
        <taxon>Vibrionaceae</taxon>
        <taxon>Photobacterium</taxon>
    </lineage>
</organism>
<feature type="domain" description="THAP4-like heme-binding" evidence="2">
    <location>
        <begin position="33"/>
        <end position="207"/>
    </location>
</feature>
<dbReference type="RefSeq" id="WP_039461811.1">
    <property type="nucleotide sequence ID" value="NZ_JWLZ01000157.1"/>
</dbReference>
<evidence type="ECO:0000313" key="4">
    <source>
        <dbReference type="Proteomes" id="UP000031278"/>
    </source>
</evidence>
<reference evidence="3 4" key="1">
    <citation type="submission" date="2014-12" db="EMBL/GenBank/DDBJ databases">
        <title>Genome sequencing of Photobacterium gaetbulicola AD005a.</title>
        <authorList>
            <person name="Adrian T.G.S."/>
            <person name="Chan K.G."/>
        </authorList>
    </citation>
    <scope>NUCLEOTIDE SEQUENCE [LARGE SCALE GENOMIC DNA]</scope>
    <source>
        <strain evidence="3 4">AD005a</strain>
    </source>
</reference>
<dbReference type="InterPro" id="IPR014602">
    <property type="entry name" value="UCP036226"/>
</dbReference>
<dbReference type="Gene3D" id="2.40.128.20">
    <property type="match status" value="1"/>
</dbReference>
<comment type="caution">
    <text evidence="3">The sequence shown here is derived from an EMBL/GenBank/DDBJ whole genome shotgun (WGS) entry which is preliminary data.</text>
</comment>
<sequence>MKNTIIALGVSAALSLPAIANDNESTIIDGMDFGPLAQLVGTWISAEAGGVDIAPAQKELDVAAGSPAVTPFYETITFEVAADATNASDQYLVALYYKQEVFRKADDSKFHDQRGYFIYDKANQKVYNSFCVPRNTCVTAEGAAGNHMTLVASERGIAESDYMAKNATTTDFTMSIQIEDDKMTYSQTTLLDIYGQTVSHTDSSILVKVE</sequence>
<evidence type="ECO:0000313" key="3">
    <source>
        <dbReference type="EMBL" id="KHT63456.1"/>
    </source>
</evidence>
<accession>A0A0B9GXH9</accession>
<dbReference type="InterPro" id="IPR012674">
    <property type="entry name" value="Calycin"/>
</dbReference>
<name>A0A0B9GXH9_9GAMM</name>
<dbReference type="Pfam" id="PF08768">
    <property type="entry name" value="THAP4_heme-bd"/>
    <property type="match status" value="1"/>
</dbReference>
<keyword evidence="1" id="KW-0732">Signal</keyword>
<dbReference type="InterPro" id="IPR014878">
    <property type="entry name" value="THAP4-like_heme-bd"/>
</dbReference>
<protein>
    <submittedName>
        <fullName evidence="3">Signal peptide protein</fullName>
    </submittedName>
</protein>
<dbReference type="SUPFAM" id="SSF50814">
    <property type="entry name" value="Lipocalins"/>
    <property type="match status" value="1"/>
</dbReference>
<dbReference type="AlphaFoldDB" id="A0A0B9GXH9"/>
<evidence type="ECO:0000256" key="1">
    <source>
        <dbReference type="SAM" id="SignalP"/>
    </source>
</evidence>
<dbReference type="PIRSF" id="PIRSF036226">
    <property type="entry name" value="UCP036226"/>
    <property type="match status" value="1"/>
</dbReference>
<feature type="signal peptide" evidence="1">
    <location>
        <begin position="1"/>
        <end position="20"/>
    </location>
</feature>
<dbReference type="Proteomes" id="UP000031278">
    <property type="component" value="Unassembled WGS sequence"/>
</dbReference>
<evidence type="ECO:0000259" key="2">
    <source>
        <dbReference type="Pfam" id="PF08768"/>
    </source>
</evidence>
<gene>
    <name evidence="3" type="ORF">RJ45_11605</name>
</gene>
<dbReference type="EMBL" id="JWLZ01000157">
    <property type="protein sequence ID" value="KHT63456.1"/>
    <property type="molecule type" value="Genomic_DNA"/>
</dbReference>
<feature type="chain" id="PRO_5002128257" evidence="1">
    <location>
        <begin position="21"/>
        <end position="210"/>
    </location>
</feature>
<proteinExistence type="predicted"/>